<name>A0A344TRD6_9BACT</name>
<organism evidence="2 3">
    <name type="scientific">Runella rosea</name>
    <dbReference type="NCBI Taxonomy" id="2259595"/>
    <lineage>
        <taxon>Bacteria</taxon>
        <taxon>Pseudomonadati</taxon>
        <taxon>Bacteroidota</taxon>
        <taxon>Cytophagia</taxon>
        <taxon>Cytophagales</taxon>
        <taxon>Spirosomataceae</taxon>
        <taxon>Runella</taxon>
    </lineage>
</organism>
<dbReference type="GO" id="GO:0003676">
    <property type="term" value="F:nucleic acid binding"/>
    <property type="evidence" value="ECO:0007669"/>
    <property type="project" value="InterPro"/>
</dbReference>
<accession>A0A344TRD6</accession>
<dbReference type="EMBL" id="CP030850">
    <property type="protein sequence ID" value="AXE21207.1"/>
    <property type="molecule type" value="Genomic_DNA"/>
</dbReference>
<dbReference type="Gene3D" id="1.10.30.50">
    <property type="match status" value="1"/>
</dbReference>
<evidence type="ECO:0000259" key="1">
    <source>
        <dbReference type="SMART" id="SM00507"/>
    </source>
</evidence>
<dbReference type="GO" id="GO:0004519">
    <property type="term" value="F:endonuclease activity"/>
    <property type="evidence" value="ECO:0007669"/>
    <property type="project" value="InterPro"/>
</dbReference>
<gene>
    <name evidence="2" type="ORF">DR864_27435</name>
</gene>
<dbReference type="Proteomes" id="UP000251993">
    <property type="component" value="Chromosome"/>
</dbReference>
<feature type="domain" description="HNH nuclease" evidence="1">
    <location>
        <begin position="158"/>
        <end position="223"/>
    </location>
</feature>
<dbReference type="Pfam" id="PF01844">
    <property type="entry name" value="HNH"/>
    <property type="match status" value="1"/>
</dbReference>
<sequence>MTKRNNKFIEVAFFLSKYGKAGPPKLLQTDSWKDAYRMFYEQLSDGRDILTFEHSLKNSRDTFDSHFVDTEREGWKDEEGNPQKLKGISSEVFTKFNRLNEEQIWERIKQYANTDVKEREEVFENLIAEQEAEKPDTTARTEGGTKVYISRKVERNPTLRNAALKIHGYDCKVCGFNFEKVYGVWGKHWAEVHHLKPISESKVEKKLTDPGKDLVVVCANCHRMIHRRRGTALTIEELQAKLILK</sequence>
<dbReference type="SMART" id="SM00507">
    <property type="entry name" value="HNHc"/>
    <property type="match status" value="1"/>
</dbReference>
<dbReference type="AlphaFoldDB" id="A0A344TRD6"/>
<dbReference type="KEGG" id="run:DR864_27435"/>
<evidence type="ECO:0000313" key="3">
    <source>
        <dbReference type="Proteomes" id="UP000251993"/>
    </source>
</evidence>
<dbReference type="InterPro" id="IPR003615">
    <property type="entry name" value="HNH_nuc"/>
</dbReference>
<proteinExistence type="predicted"/>
<dbReference type="OrthoDB" id="9779761at2"/>
<dbReference type="GO" id="GO:0008270">
    <property type="term" value="F:zinc ion binding"/>
    <property type="evidence" value="ECO:0007669"/>
    <property type="project" value="InterPro"/>
</dbReference>
<keyword evidence="3" id="KW-1185">Reference proteome</keyword>
<dbReference type="InterPro" id="IPR002711">
    <property type="entry name" value="HNH"/>
</dbReference>
<dbReference type="RefSeq" id="WP_114069968.1">
    <property type="nucleotide sequence ID" value="NZ_CP030850.1"/>
</dbReference>
<evidence type="ECO:0000313" key="2">
    <source>
        <dbReference type="EMBL" id="AXE21207.1"/>
    </source>
</evidence>
<reference evidence="2 3" key="1">
    <citation type="submission" date="2018-07" db="EMBL/GenBank/DDBJ databases">
        <title>Genome sequencing of Runella.</title>
        <authorList>
            <person name="Baek M.-G."/>
            <person name="Yi H."/>
        </authorList>
    </citation>
    <scope>NUCLEOTIDE SEQUENCE [LARGE SCALE GENOMIC DNA]</scope>
    <source>
        <strain evidence="2 3">HYN0085</strain>
    </source>
</reference>
<protein>
    <recommendedName>
        <fullName evidence="1">HNH nuclease domain-containing protein</fullName>
    </recommendedName>
</protein>